<proteinExistence type="predicted"/>
<dbReference type="OrthoDB" id="8116620at2"/>
<dbReference type="AlphaFoldDB" id="A0A2S9JE08"/>
<dbReference type="EMBL" id="PVBT01000006">
    <property type="protein sequence ID" value="PRD51123.1"/>
    <property type="molecule type" value="Genomic_DNA"/>
</dbReference>
<gene>
    <name evidence="1" type="ORF">C5750_20025</name>
</gene>
<dbReference type="Proteomes" id="UP000238563">
    <property type="component" value="Unassembled WGS sequence"/>
</dbReference>
<reference evidence="1 2" key="1">
    <citation type="submission" date="2018-02" db="EMBL/GenBank/DDBJ databases">
        <title>The draft genome of Phyllobacterium myrsinacearum DSM5892.</title>
        <authorList>
            <person name="Li L."/>
            <person name="Liu L."/>
            <person name="Zhang X."/>
            <person name="Wang T."/>
        </authorList>
    </citation>
    <scope>NUCLEOTIDE SEQUENCE [LARGE SCALE GENOMIC DNA]</scope>
    <source>
        <strain evidence="1 2">DSM 5892</strain>
    </source>
</reference>
<name>A0A2S9JE08_9HYPH</name>
<evidence type="ECO:0000313" key="2">
    <source>
        <dbReference type="Proteomes" id="UP000238563"/>
    </source>
</evidence>
<protein>
    <submittedName>
        <fullName evidence="1">Uncharacterized protein</fullName>
    </submittedName>
</protein>
<comment type="caution">
    <text evidence="1">The sequence shown here is derived from an EMBL/GenBank/DDBJ whole genome shotgun (WGS) entry which is preliminary data.</text>
</comment>
<accession>A0A2S9JE08</accession>
<dbReference type="RefSeq" id="WP_105736005.1">
    <property type="nucleotide sequence ID" value="NZ_PVBT01000006.1"/>
</dbReference>
<sequence>MQDELGALLSKLSHAQKELIILTAKTNSFPDNNTLRRIATLALNISAVEALIADTQNRDKRAKMTKAND</sequence>
<evidence type="ECO:0000313" key="1">
    <source>
        <dbReference type="EMBL" id="PRD51123.1"/>
    </source>
</evidence>
<organism evidence="1 2">
    <name type="scientific">Phyllobacterium myrsinacearum</name>
    <dbReference type="NCBI Taxonomy" id="28101"/>
    <lineage>
        <taxon>Bacteria</taxon>
        <taxon>Pseudomonadati</taxon>
        <taxon>Pseudomonadota</taxon>
        <taxon>Alphaproteobacteria</taxon>
        <taxon>Hyphomicrobiales</taxon>
        <taxon>Phyllobacteriaceae</taxon>
        <taxon>Phyllobacterium</taxon>
    </lineage>
</organism>
<keyword evidence="2" id="KW-1185">Reference proteome</keyword>